<dbReference type="EMBL" id="WGGD01000005">
    <property type="protein sequence ID" value="MUN29727.1"/>
    <property type="molecule type" value="Genomic_DNA"/>
</dbReference>
<reference evidence="2 3" key="1">
    <citation type="submission" date="2019-10" db="EMBL/GenBank/DDBJ databases">
        <title>Sequencing and Assembly of Multiple Reported Metal-Biooxidizing Members of the Extremely Thermoacidophilic Archaeal Family Sulfolobaceae.</title>
        <authorList>
            <person name="Counts J.A."/>
            <person name="Kelly R.M."/>
        </authorList>
    </citation>
    <scope>NUCLEOTIDE SEQUENCE [LARGE SCALE GENOMIC DNA]</scope>
    <source>
        <strain evidence="2 3">DSM 6482</strain>
    </source>
</reference>
<gene>
    <name evidence="2" type="ORF">GC250_09830</name>
</gene>
<sequence length="587" mass="66821">MFDSLKKIGELKRNSSDNPSSSLPIKRPKTKSKEMYLVIFDNDKKDVKFEKKEITQNSFDEWKFIGNASANKPMDRVTTTNLEYVIGFDKDGNLTRENKRIINSAQSIPKVGDLLKKVDQWYDPSKWKQEKIEEWKKEGYFDGGLYSIVVVEGGKRHELAKFDEYTNYLLGSSHEVNSGVKCQVCGNEEALPNPDYPGGTILKMYITDKKGFTSGITDSDEFRLKTHAVCNDCKNLMQLGESFVSNDLKARVGKLSVFIVPNLSPDSPAIILDRIKVDGSGWIVSINDMEKAEEEIMDEAEARDYVYSVSMVWGDKQQSKFMVYKVNYDVTMPRLYEVKRTSNKVEEKLQIKELISAQKLTDRNLDVRSLYALSPVKETTRGVIATPFLDVFSALMEGYSLDRRYIFSNFLQELKCIRTNTCQNALSRIPFESAVTLSTGFIMMFKILNVMESSKLELDAKEYVDKLGLSKGLKGVFLLGVVTASVGLAQYSKGDKKKAILDRIDFEGMDESDVKVYANRLMESLRDYGILKYNEATLAEALSLINEDRDSLSSPQENVFWLLSGYSWKTLNFIKQGKIKEEEIENE</sequence>
<evidence type="ECO:0000313" key="3">
    <source>
        <dbReference type="Proteomes" id="UP000470772"/>
    </source>
</evidence>
<keyword evidence="3" id="KW-1185">Reference proteome</keyword>
<evidence type="ECO:0000256" key="1">
    <source>
        <dbReference type="SAM" id="MobiDB-lite"/>
    </source>
</evidence>
<dbReference type="AlphaFoldDB" id="A0A6A9QKG0"/>
<feature type="region of interest" description="Disordered" evidence="1">
    <location>
        <begin position="1"/>
        <end position="29"/>
    </location>
</feature>
<dbReference type="Proteomes" id="UP000470772">
    <property type="component" value="Unassembled WGS sequence"/>
</dbReference>
<organism evidence="2 3">
    <name type="scientific">Sulfuracidifex metallicus DSM 6482 = JCM 9184</name>
    <dbReference type="NCBI Taxonomy" id="523847"/>
    <lineage>
        <taxon>Archaea</taxon>
        <taxon>Thermoproteota</taxon>
        <taxon>Thermoprotei</taxon>
        <taxon>Sulfolobales</taxon>
        <taxon>Sulfolobaceae</taxon>
        <taxon>Sulfuracidifex</taxon>
    </lineage>
</organism>
<comment type="caution">
    <text evidence="2">The sequence shown here is derived from an EMBL/GenBank/DDBJ whole genome shotgun (WGS) entry which is preliminary data.</text>
</comment>
<protein>
    <recommendedName>
        <fullName evidence="4">Type I-B CRISPR-associated protein Cas8b/Csh1</fullName>
    </recommendedName>
</protein>
<evidence type="ECO:0000313" key="2">
    <source>
        <dbReference type="EMBL" id="MUN29727.1"/>
    </source>
</evidence>
<dbReference type="Pfam" id="PF09484">
    <property type="entry name" value="Cas_TM1802"/>
    <property type="match status" value="1"/>
</dbReference>
<proteinExistence type="predicted"/>
<name>A0A6A9QKG0_SULME</name>
<evidence type="ECO:0008006" key="4">
    <source>
        <dbReference type="Google" id="ProtNLM"/>
    </source>
</evidence>
<dbReference type="RefSeq" id="WP_156017399.1">
    <property type="nucleotide sequence ID" value="NZ_WGGD01000005.1"/>
</dbReference>
<dbReference type="InterPro" id="IPR013389">
    <property type="entry name" value="CRISPR-assoc_prot_Cas8b"/>
</dbReference>
<feature type="compositionally biased region" description="Basic and acidic residues" evidence="1">
    <location>
        <begin position="1"/>
        <end position="15"/>
    </location>
</feature>
<accession>A0A6A9QKG0</accession>